<keyword evidence="3" id="KW-1185">Reference proteome</keyword>
<evidence type="ECO:0000313" key="2">
    <source>
        <dbReference type="EMBL" id="GAA1431835.1"/>
    </source>
</evidence>
<gene>
    <name evidence="2" type="ORF">GCM10009601_51670</name>
</gene>
<sequence length="217" mass="24617">MLSDALTEEHRAAFANAQPFPHLVLDGLWPDDELHAAAAEFPPGDDPRWMTYPDPKEYGKRAGDSRMWGPAVNRFFTHARSQQMCRHLEELTGIGPLTADDVGGGMHMTGPGGRLETHVDFNTHPTLPLERRINLLVFLNSEWERDWGGVLYLGQQREVEVLPPFNQTVIFACSQDSWHGHPDPITGEHWRRSLACYYYAPLRPETGPAHSTVWRPQ</sequence>
<evidence type="ECO:0000313" key="3">
    <source>
        <dbReference type="Proteomes" id="UP001500973"/>
    </source>
</evidence>
<name>A0ABP4JVK1_9ACTN</name>
<dbReference type="InterPro" id="IPR044862">
    <property type="entry name" value="Pro_4_hyd_alph_FE2OG_OXY"/>
</dbReference>
<protein>
    <recommendedName>
        <fullName evidence="1">Prolyl 4-hydroxylase alpha subunit Fe(2+) 2OG dioxygenase domain-containing protein</fullName>
    </recommendedName>
</protein>
<evidence type="ECO:0000259" key="1">
    <source>
        <dbReference type="Pfam" id="PF13640"/>
    </source>
</evidence>
<comment type="caution">
    <text evidence="2">The sequence shown here is derived from an EMBL/GenBank/DDBJ whole genome shotgun (WGS) entry which is preliminary data.</text>
</comment>
<organism evidence="2 3">
    <name type="scientific">Streptomyces thermospinosisporus</name>
    <dbReference type="NCBI Taxonomy" id="161482"/>
    <lineage>
        <taxon>Bacteria</taxon>
        <taxon>Bacillati</taxon>
        <taxon>Actinomycetota</taxon>
        <taxon>Actinomycetes</taxon>
        <taxon>Kitasatosporales</taxon>
        <taxon>Streptomycetaceae</taxon>
        <taxon>Streptomyces</taxon>
    </lineage>
</organism>
<dbReference type="EMBL" id="BAAAIZ010000090">
    <property type="protein sequence ID" value="GAA1431835.1"/>
    <property type="molecule type" value="Genomic_DNA"/>
</dbReference>
<accession>A0ABP4JVK1</accession>
<dbReference type="Pfam" id="PF13640">
    <property type="entry name" value="2OG-FeII_Oxy_3"/>
    <property type="match status" value="1"/>
</dbReference>
<reference evidence="3" key="1">
    <citation type="journal article" date="2019" name="Int. J. Syst. Evol. Microbiol.">
        <title>The Global Catalogue of Microorganisms (GCM) 10K type strain sequencing project: providing services to taxonomists for standard genome sequencing and annotation.</title>
        <authorList>
            <consortium name="The Broad Institute Genomics Platform"/>
            <consortium name="The Broad Institute Genome Sequencing Center for Infectious Disease"/>
            <person name="Wu L."/>
            <person name="Ma J."/>
        </authorList>
    </citation>
    <scope>NUCLEOTIDE SEQUENCE [LARGE SCALE GENOMIC DNA]</scope>
    <source>
        <strain evidence="3">JCM 11756</strain>
    </source>
</reference>
<dbReference type="Gene3D" id="2.60.120.620">
    <property type="entry name" value="q2cbj1_9rhob like domain"/>
    <property type="match status" value="1"/>
</dbReference>
<dbReference type="Proteomes" id="UP001500973">
    <property type="component" value="Unassembled WGS sequence"/>
</dbReference>
<feature type="domain" description="Prolyl 4-hydroxylase alpha subunit Fe(2+) 2OG dioxygenase" evidence="1">
    <location>
        <begin position="106"/>
        <end position="199"/>
    </location>
</feature>
<proteinExistence type="predicted"/>
<dbReference type="RefSeq" id="WP_344015553.1">
    <property type="nucleotide sequence ID" value="NZ_BAAAIZ010000090.1"/>
</dbReference>